<evidence type="ECO:0000256" key="2">
    <source>
        <dbReference type="ARBA" id="ARBA00022553"/>
    </source>
</evidence>
<dbReference type="InterPro" id="IPR000873">
    <property type="entry name" value="AMP-dep_synth/lig_dom"/>
</dbReference>
<dbReference type="PROSITE" id="PS50075">
    <property type="entry name" value="CARRIER"/>
    <property type="match status" value="1"/>
</dbReference>
<dbReference type="PROSITE" id="PS00012">
    <property type="entry name" value="PHOSPHOPANTETHEINE"/>
    <property type="match status" value="1"/>
</dbReference>
<name>M7TMC3_BOTF1</name>
<dbReference type="GO" id="GO:0016874">
    <property type="term" value="F:ligase activity"/>
    <property type="evidence" value="ECO:0007669"/>
    <property type="project" value="UniProtKB-KW"/>
</dbReference>
<dbReference type="Gene3D" id="3.30.300.30">
    <property type="match status" value="1"/>
</dbReference>
<feature type="transmembrane region" description="Helical" evidence="4">
    <location>
        <begin position="1130"/>
        <end position="1157"/>
    </location>
</feature>
<dbReference type="STRING" id="1290391.M7TMC3"/>
<dbReference type="Gene3D" id="3.40.50.12780">
    <property type="entry name" value="N-terminal domain of ligase-like"/>
    <property type="match status" value="1"/>
</dbReference>
<dbReference type="GO" id="GO:0005737">
    <property type="term" value="C:cytoplasm"/>
    <property type="evidence" value="ECO:0007669"/>
    <property type="project" value="TreeGrafter"/>
</dbReference>
<evidence type="ECO:0000259" key="5">
    <source>
        <dbReference type="PROSITE" id="PS50075"/>
    </source>
</evidence>
<dbReference type="InterPro" id="IPR042099">
    <property type="entry name" value="ANL_N_sf"/>
</dbReference>
<protein>
    <submittedName>
        <fullName evidence="6">Putative non-ribosomal peptide synthetase protein</fullName>
    </submittedName>
</protein>
<dbReference type="NCBIfam" id="TIGR02353">
    <property type="entry name" value="NRPS_term_dom"/>
    <property type="match status" value="1"/>
</dbReference>
<evidence type="ECO:0000256" key="3">
    <source>
        <dbReference type="ARBA" id="ARBA00022598"/>
    </source>
</evidence>
<dbReference type="GO" id="GO:0031177">
    <property type="term" value="F:phosphopantetheine binding"/>
    <property type="evidence" value="ECO:0007669"/>
    <property type="project" value="InterPro"/>
</dbReference>
<dbReference type="PANTHER" id="PTHR45527:SF1">
    <property type="entry name" value="FATTY ACID SYNTHASE"/>
    <property type="match status" value="1"/>
</dbReference>
<feature type="transmembrane region" description="Helical" evidence="4">
    <location>
        <begin position="1099"/>
        <end position="1118"/>
    </location>
</feature>
<dbReference type="GO" id="GO:0044550">
    <property type="term" value="P:secondary metabolite biosynthetic process"/>
    <property type="evidence" value="ECO:0007669"/>
    <property type="project" value="TreeGrafter"/>
</dbReference>
<dbReference type="Pfam" id="PF00550">
    <property type="entry name" value="PP-binding"/>
    <property type="match status" value="1"/>
</dbReference>
<sequence length="1368" mass="147694">MRSIKHKVHSSVRGKIPEPDDLAVYPTQQPTTARTLIDVLDASILSHPHEASIDNGKILLSYEDLAGQISERKEVLWKSGIGAGDRVGIRVSSGTTDLYVSILSVLAIGAAYVPVDIDDPEERAQLIWAEAEVRAIFTDEGTLTPYQTHTSKIHCNPAKRRPNPSDDAWIIFTSGSTGRPKGVAVTHRSAAAFVDAEAQLFASGKLAPLQPGDRVLAGLSVAFDASCEEMWLAWRHGACLVPAPRALVKAGADLGAFLTEQRISVVSTVPTLATLWPTKALCDVRLLIMGGEACPPELACRMAESVAPGGEVWNTYGPTEATVVACAALLTSTPKQTMPIGLPLVGWKLAVLGPDDRLVRWGEIGELVIGGAGLARYLDTSKDAIKFAPLCIFDRDEKEERCYRTGDLVRADPEGLIFVGRNDEQIKLGGRRIELGEIDSALMTLPGVEAAASAVRRSETGHQVLVGYIVRNGAANSTIDRKMLLEKLPATQVPMLVAVNNLPVRTSGKIDRNALPWPPPPQFNADSLPPGIIRIVSEQWQRILGVPVTSADANFFDMGGNSLGVAQLVSQLRQQFPSLSVSDVYENHTLAEMAARIEVLAGIKRNNRVVLPTPRRAGYVQFPIVLALFTLEGLRWLILMALLGKAIAFGTGPSLWANDSLDFPWWQIFLGWLALVSIPGRVIMSAVAVRLITAGMSPGQYRRGGSIHLRLWAAERLVTLNHINSIAGTHWSRRYARLLGCQVGRDVQLHSLPPVTGLATFGATCAIEPEVDLAGWWLDGDVLHVGLISIGEGARVGARSTIMPNTVIKPFANVQPGLCVSGTVYKSSPQGGAFDLESKYPVGSGENFWIQLRYTLSLFLLETIPVIAAAPAVTAGSLIVRSATKNYPNAIVEIFVTAWPVTLVGMLCYASVIVALVRLASRYLQPGLHSWHSTAAWAAWLTHCLMWEARIVLFPLYASILTPTWLSLLGADVGGHTEASTVLTPPSLLHVGDESFIADDVLIAPYELCAGYLRLGTSSIGTRAFVGNSAIVKLEHAVQNGGLIGVLGTAPAPAQMDPGSSWLGRPIFPLPRKAEELLDQSRTFNPTLQLKIARSLVEIWRLLPLVCSLILARFAILGMTKTSDILGFRWAVAASGVLLMTAGVVACALASAARWILTPKIKPEEKHPLWSSFVWRNELADTFVESLAVPWLAKMCYGTPMLLVWLRTLGASIGTGVWCESHKLSEAELVHIGDGATINRGSVLQTHLFHDRLMRLDIVDLQPGATLGPYSVSLPGTVVGSVTTIGPSSLVMRGEKIPPATRWLGNPIRPWNRDTYTDDSYAAGFGYTAWPEEENADGRQDAASALRGGWLVGGLVVIVIMISGEGRW</sequence>
<feature type="transmembrane region" description="Helical" evidence="4">
    <location>
        <begin position="858"/>
        <end position="879"/>
    </location>
</feature>
<keyword evidence="4" id="KW-0812">Transmembrane</keyword>
<dbReference type="InterPro" id="IPR020845">
    <property type="entry name" value="AMP-binding_CS"/>
</dbReference>
<dbReference type="Pfam" id="PF00501">
    <property type="entry name" value="AMP-binding"/>
    <property type="match status" value="1"/>
</dbReference>
<dbReference type="EMBL" id="KB707935">
    <property type="protein sequence ID" value="EMR84676.1"/>
    <property type="molecule type" value="Genomic_DNA"/>
</dbReference>
<accession>M7TMC3</accession>
<dbReference type="InterPro" id="IPR012728">
    <property type="entry name" value="Pls/PosA_C"/>
</dbReference>
<dbReference type="HOGENOM" id="CLU_002751_1_0_1"/>
<dbReference type="InterPro" id="IPR010071">
    <property type="entry name" value="AA_adenyl_dom"/>
</dbReference>
<dbReference type="Gene3D" id="2.160.10.10">
    <property type="entry name" value="Hexapeptide repeat proteins"/>
    <property type="match status" value="2"/>
</dbReference>
<keyword evidence="4" id="KW-1133">Transmembrane helix</keyword>
<dbReference type="PANTHER" id="PTHR45527">
    <property type="entry name" value="NONRIBOSOMAL PEPTIDE SYNTHETASE"/>
    <property type="match status" value="1"/>
</dbReference>
<evidence type="ECO:0000256" key="4">
    <source>
        <dbReference type="SAM" id="Phobius"/>
    </source>
</evidence>
<keyword evidence="1" id="KW-0596">Phosphopantetheine</keyword>
<dbReference type="SUPFAM" id="SSF47336">
    <property type="entry name" value="ACP-like"/>
    <property type="match status" value="1"/>
</dbReference>
<feature type="transmembrane region" description="Helical" evidence="4">
    <location>
        <begin position="899"/>
        <end position="920"/>
    </location>
</feature>
<keyword evidence="2" id="KW-0597">Phosphoprotein</keyword>
<evidence type="ECO:0000313" key="7">
    <source>
        <dbReference type="Proteomes" id="UP000012045"/>
    </source>
</evidence>
<feature type="transmembrane region" description="Helical" evidence="4">
    <location>
        <begin position="624"/>
        <end position="649"/>
    </location>
</feature>
<proteinExistence type="predicted"/>
<dbReference type="InterPro" id="IPR011004">
    <property type="entry name" value="Trimer_LpxA-like_sf"/>
</dbReference>
<dbReference type="OrthoDB" id="416786at2759"/>
<feature type="transmembrane region" description="Helical" evidence="4">
    <location>
        <begin position="1345"/>
        <end position="1364"/>
    </location>
</feature>
<dbReference type="InterPro" id="IPR036736">
    <property type="entry name" value="ACP-like_sf"/>
</dbReference>
<dbReference type="NCBIfam" id="TIGR01733">
    <property type="entry name" value="AA-adenyl-dom"/>
    <property type="match status" value="1"/>
</dbReference>
<dbReference type="InterPro" id="IPR009081">
    <property type="entry name" value="PP-bd_ACP"/>
</dbReference>
<dbReference type="GO" id="GO:0043041">
    <property type="term" value="P:amino acid activation for nonribosomal peptide biosynthetic process"/>
    <property type="evidence" value="ECO:0007669"/>
    <property type="project" value="TreeGrafter"/>
</dbReference>
<evidence type="ECO:0000313" key="6">
    <source>
        <dbReference type="EMBL" id="EMR84676.1"/>
    </source>
</evidence>
<keyword evidence="4" id="KW-0472">Membrane</keyword>
<dbReference type="InterPro" id="IPR006162">
    <property type="entry name" value="Ppantetheine_attach_site"/>
</dbReference>
<dbReference type="InterPro" id="IPR045851">
    <property type="entry name" value="AMP-bd_C_sf"/>
</dbReference>
<dbReference type="SUPFAM" id="SSF56801">
    <property type="entry name" value="Acetyl-CoA synthetase-like"/>
    <property type="match status" value="1"/>
</dbReference>
<keyword evidence="3" id="KW-0436">Ligase</keyword>
<dbReference type="Gene3D" id="1.10.1200.10">
    <property type="entry name" value="ACP-like"/>
    <property type="match status" value="1"/>
</dbReference>
<dbReference type="PROSITE" id="PS00455">
    <property type="entry name" value="AMP_BINDING"/>
    <property type="match status" value="1"/>
</dbReference>
<organism evidence="6 7">
    <name type="scientific">Botryotinia fuckeliana (strain BcDW1)</name>
    <name type="common">Noble rot fungus</name>
    <name type="synonym">Botrytis cinerea</name>
    <dbReference type="NCBI Taxonomy" id="1290391"/>
    <lineage>
        <taxon>Eukaryota</taxon>
        <taxon>Fungi</taxon>
        <taxon>Dikarya</taxon>
        <taxon>Ascomycota</taxon>
        <taxon>Pezizomycotina</taxon>
        <taxon>Leotiomycetes</taxon>
        <taxon>Helotiales</taxon>
        <taxon>Sclerotiniaceae</taxon>
        <taxon>Botrytis</taxon>
    </lineage>
</organism>
<dbReference type="CDD" id="cd05930">
    <property type="entry name" value="A_NRPS"/>
    <property type="match status" value="1"/>
</dbReference>
<feature type="domain" description="Carrier" evidence="5">
    <location>
        <begin position="527"/>
        <end position="601"/>
    </location>
</feature>
<dbReference type="InterPro" id="IPR020806">
    <property type="entry name" value="PKS_PP-bd"/>
</dbReference>
<evidence type="ECO:0000256" key="1">
    <source>
        <dbReference type="ARBA" id="ARBA00022450"/>
    </source>
</evidence>
<dbReference type="Proteomes" id="UP000012045">
    <property type="component" value="Unassembled WGS sequence"/>
</dbReference>
<reference evidence="7" key="1">
    <citation type="journal article" date="2013" name="Genome Announc.">
        <title>Draft genome sequence of Botrytis cinerea BcDW1, inoculum for noble rot of grape berries.</title>
        <authorList>
            <person name="Blanco-Ulate B."/>
            <person name="Allen G."/>
            <person name="Powell A.L."/>
            <person name="Cantu D."/>
        </authorList>
    </citation>
    <scope>NUCLEOTIDE SEQUENCE [LARGE SCALE GENOMIC DNA]</scope>
    <source>
        <strain evidence="7">BcDW1</strain>
    </source>
</reference>
<dbReference type="SMART" id="SM00823">
    <property type="entry name" value="PKS_PP"/>
    <property type="match status" value="1"/>
</dbReference>
<gene>
    <name evidence="6" type="ORF">BcDW1_6660</name>
</gene>
<dbReference type="SUPFAM" id="SSF51161">
    <property type="entry name" value="Trimeric LpxA-like enzymes"/>
    <property type="match status" value="3"/>
</dbReference>